<protein>
    <submittedName>
        <fullName evidence="1">Uncharacterized protein</fullName>
    </submittedName>
</protein>
<keyword evidence="2" id="KW-1185">Reference proteome</keyword>
<evidence type="ECO:0000313" key="2">
    <source>
        <dbReference type="Proteomes" id="UP001231859"/>
    </source>
</evidence>
<dbReference type="SUPFAM" id="SSF47413">
    <property type="entry name" value="lambda repressor-like DNA-binding domains"/>
    <property type="match status" value="1"/>
</dbReference>
<name>A0ABY8P398_9GAMM</name>
<dbReference type="RefSeq" id="WP_280938173.1">
    <property type="nucleotide sequence ID" value="NZ_CP123759.1"/>
</dbReference>
<reference evidence="1 2" key="1">
    <citation type="submission" date="2023-04" db="EMBL/GenBank/DDBJ databases">
        <title>Genome dynamics across the evolutionary transition to endosymbiosis.</title>
        <authorList>
            <person name="Siozios S."/>
            <person name="Nadal-Jimenez P."/>
            <person name="Azagi T."/>
            <person name="Sprong H."/>
            <person name="Frost C.L."/>
            <person name="Parratt S.R."/>
            <person name="Taylor G."/>
            <person name="Brettell L."/>
            <person name="Lew K.C."/>
            <person name="Croft L."/>
            <person name="King K.C."/>
            <person name="Brockhurst M.A."/>
            <person name="Hypsa V."/>
            <person name="Novakova E."/>
            <person name="Darby A.C."/>
            <person name="Hurst G.D.D."/>
        </authorList>
    </citation>
    <scope>NUCLEOTIDE SEQUENCE [LARGE SCALE GENOMIC DNA]</scope>
    <source>
        <strain evidence="2">aApi_AU</strain>
    </source>
</reference>
<dbReference type="InterPro" id="IPR010982">
    <property type="entry name" value="Lambda_DNA-bd_dom_sf"/>
</dbReference>
<evidence type="ECO:0000313" key="1">
    <source>
        <dbReference type="EMBL" id="WGO83454.1"/>
    </source>
</evidence>
<dbReference type="Proteomes" id="UP001231859">
    <property type="component" value="Chromosome"/>
</dbReference>
<dbReference type="EMBL" id="CP123759">
    <property type="protein sequence ID" value="WGO83454.1"/>
    <property type="molecule type" value="Genomic_DNA"/>
</dbReference>
<accession>A0ABY8P398</accession>
<gene>
    <name evidence="1" type="ORF">QG404_14215</name>
</gene>
<proteinExistence type="predicted"/>
<sequence>MFIDFILNWHFTYVINKLQQNKTSPPDIFLEFKINSQTLVNISISSYSKNEEIITIHFSIYPFVRQPNHYLNTSQRNLIVKRLILGTKFNKKSKQEISFFS</sequence>
<organism evidence="1 2">
    <name type="scientific">Arsenophonus apicola</name>
    <dbReference type="NCBI Taxonomy" id="2879119"/>
    <lineage>
        <taxon>Bacteria</taxon>
        <taxon>Pseudomonadati</taxon>
        <taxon>Pseudomonadota</taxon>
        <taxon>Gammaproteobacteria</taxon>
        <taxon>Enterobacterales</taxon>
        <taxon>Morganellaceae</taxon>
        <taxon>Arsenophonus</taxon>
    </lineage>
</organism>